<feature type="domain" description="Disease resistance R13L4/SHOC-2-like LRR" evidence="6">
    <location>
        <begin position="343"/>
        <end position="424"/>
    </location>
</feature>
<proteinExistence type="predicted"/>
<dbReference type="GO" id="GO:0006952">
    <property type="term" value="P:defense response"/>
    <property type="evidence" value="ECO:0007669"/>
    <property type="project" value="UniProtKB-KW"/>
</dbReference>
<dbReference type="SUPFAM" id="SSF52058">
    <property type="entry name" value="L domain-like"/>
    <property type="match status" value="1"/>
</dbReference>
<evidence type="ECO:0000256" key="2">
    <source>
        <dbReference type="ARBA" id="ARBA00022737"/>
    </source>
</evidence>
<dbReference type="InterPro" id="IPR003591">
    <property type="entry name" value="Leu-rich_rpt_typical-subtyp"/>
</dbReference>
<dbReference type="EMBL" id="CM026427">
    <property type="protein sequence ID" value="KAG0568850.1"/>
    <property type="molecule type" value="Genomic_DNA"/>
</dbReference>
<dbReference type="Pfam" id="PF00931">
    <property type="entry name" value="NB-ARC"/>
    <property type="match status" value="1"/>
</dbReference>
<evidence type="ECO:0000313" key="7">
    <source>
        <dbReference type="EMBL" id="KAG0568850.1"/>
    </source>
</evidence>
<comment type="caution">
    <text evidence="7">The sequence shown here is derived from an EMBL/GenBank/DDBJ whole genome shotgun (WGS) entry which is preliminary data.</text>
</comment>
<dbReference type="Gene3D" id="1.10.8.430">
    <property type="entry name" value="Helical domain of apoptotic protease-activating factors"/>
    <property type="match status" value="1"/>
</dbReference>
<evidence type="ECO:0000256" key="1">
    <source>
        <dbReference type="ARBA" id="ARBA00022614"/>
    </source>
</evidence>
<dbReference type="SUPFAM" id="SSF52540">
    <property type="entry name" value="P-loop containing nucleoside triphosphate hydrolases"/>
    <property type="match status" value="1"/>
</dbReference>
<feature type="domain" description="Disease resistance R13L4/SHOC-2-like LRR" evidence="6">
    <location>
        <begin position="603"/>
        <end position="715"/>
    </location>
</feature>
<feature type="domain" description="NB-ARC" evidence="4">
    <location>
        <begin position="24"/>
        <end position="105"/>
    </location>
</feature>
<organism evidence="7 8">
    <name type="scientific">Ceratodon purpureus</name>
    <name type="common">Fire moss</name>
    <name type="synonym">Dicranum purpureum</name>
    <dbReference type="NCBI Taxonomy" id="3225"/>
    <lineage>
        <taxon>Eukaryota</taxon>
        <taxon>Viridiplantae</taxon>
        <taxon>Streptophyta</taxon>
        <taxon>Embryophyta</taxon>
        <taxon>Bryophyta</taxon>
        <taxon>Bryophytina</taxon>
        <taxon>Bryopsida</taxon>
        <taxon>Dicranidae</taxon>
        <taxon>Pseudoditrichales</taxon>
        <taxon>Ditrichaceae</taxon>
        <taxon>Ceratodon</taxon>
    </lineage>
</organism>
<feature type="domain" description="Disease resistance R13L4/SHOC-2-like LRR" evidence="6">
    <location>
        <begin position="483"/>
        <end position="567"/>
    </location>
</feature>
<dbReference type="GO" id="GO:0043531">
    <property type="term" value="F:ADP binding"/>
    <property type="evidence" value="ECO:0007669"/>
    <property type="project" value="InterPro"/>
</dbReference>
<accession>A0A8T0HC61</accession>
<dbReference type="Gene3D" id="3.80.10.10">
    <property type="entry name" value="Ribonuclease Inhibitor"/>
    <property type="match status" value="3"/>
</dbReference>
<dbReference type="InterPro" id="IPR027417">
    <property type="entry name" value="P-loop_NTPase"/>
</dbReference>
<keyword evidence="3" id="KW-0611">Plant defense</keyword>
<dbReference type="InterPro" id="IPR055414">
    <property type="entry name" value="LRR_R13L4/SHOC2-like"/>
</dbReference>
<name>A0A8T0HC61_CERPU</name>
<keyword evidence="1" id="KW-0433">Leucine-rich repeat</keyword>
<dbReference type="Pfam" id="PF23598">
    <property type="entry name" value="LRR_14"/>
    <property type="match status" value="3"/>
</dbReference>
<dbReference type="Pfam" id="PF23559">
    <property type="entry name" value="WHD_DRP"/>
    <property type="match status" value="1"/>
</dbReference>
<dbReference type="InterPro" id="IPR042197">
    <property type="entry name" value="Apaf_helical"/>
</dbReference>
<evidence type="ECO:0000259" key="5">
    <source>
        <dbReference type="Pfam" id="PF23559"/>
    </source>
</evidence>
<keyword evidence="8" id="KW-1185">Reference proteome</keyword>
<dbReference type="Gene3D" id="3.40.50.300">
    <property type="entry name" value="P-loop containing nucleotide triphosphate hydrolases"/>
    <property type="match status" value="1"/>
</dbReference>
<gene>
    <name evidence="7" type="ORF">KC19_6G049200</name>
</gene>
<dbReference type="FunFam" id="1.10.8.430:FF:000003">
    <property type="entry name" value="Probable disease resistance protein At5g66910"/>
    <property type="match status" value="1"/>
</dbReference>
<evidence type="ECO:0008006" key="9">
    <source>
        <dbReference type="Google" id="ProtNLM"/>
    </source>
</evidence>
<evidence type="ECO:0000313" key="8">
    <source>
        <dbReference type="Proteomes" id="UP000822688"/>
    </source>
</evidence>
<feature type="domain" description="Disease resistance protein winged helix" evidence="5">
    <location>
        <begin position="196"/>
        <end position="261"/>
    </location>
</feature>
<dbReference type="InterPro" id="IPR036388">
    <property type="entry name" value="WH-like_DNA-bd_sf"/>
</dbReference>
<evidence type="ECO:0000259" key="6">
    <source>
        <dbReference type="Pfam" id="PF23598"/>
    </source>
</evidence>
<dbReference type="AlphaFoldDB" id="A0A8T0HC61"/>
<protein>
    <recommendedName>
        <fullName evidence="9">NB-ARC domain-containing protein</fullName>
    </recommendedName>
</protein>
<dbReference type="SMART" id="SM00369">
    <property type="entry name" value="LRR_TYP"/>
    <property type="match status" value="7"/>
</dbReference>
<dbReference type="FunFam" id="1.10.10.10:FF:000322">
    <property type="entry name" value="Probable disease resistance protein At1g63360"/>
    <property type="match status" value="1"/>
</dbReference>
<keyword evidence="2" id="KW-0677">Repeat</keyword>
<dbReference type="SUPFAM" id="SSF52047">
    <property type="entry name" value="RNI-like"/>
    <property type="match status" value="1"/>
</dbReference>
<dbReference type="PANTHER" id="PTHR47186">
    <property type="entry name" value="LEUCINE-RICH REPEAT-CONTAINING PROTEIN 57"/>
    <property type="match status" value="1"/>
</dbReference>
<evidence type="ECO:0000256" key="3">
    <source>
        <dbReference type="ARBA" id="ARBA00022821"/>
    </source>
</evidence>
<dbReference type="PRINTS" id="PR00364">
    <property type="entry name" value="DISEASERSIST"/>
</dbReference>
<dbReference type="Proteomes" id="UP000822688">
    <property type="component" value="Chromosome 6"/>
</dbReference>
<dbReference type="InterPro" id="IPR032675">
    <property type="entry name" value="LRR_dom_sf"/>
</dbReference>
<dbReference type="Gene3D" id="1.10.10.10">
    <property type="entry name" value="Winged helix-like DNA-binding domain superfamily/Winged helix DNA-binding domain"/>
    <property type="match status" value="1"/>
</dbReference>
<dbReference type="InterPro" id="IPR058922">
    <property type="entry name" value="WHD_DRP"/>
</dbReference>
<sequence>MGQFLADGVFEKSYAHQSLKDQRRFLWAAYSKKKVFLILDDVWQENHEQNHDMMYWLNIATAPGSATLITTRNTEVLSKVHAESEVVLGLSEEDSWKLFSAHAFSEGSPPSTISQELAKKVCKECKGLPLALKVIGSAMVDKVDEEEWSSALHDLKRSKPILGSCVDFELFDCLRFSYDNLKSDVLRICFLYLAAFPEDYEIPTSKLFMMWDAEGLFGSVDAEDVSREGRRHLGILEKRSLIQWNRKRESVQVHDILRDLALYIIDKAKLEECANECFFHSGKVFKSFPSEKSLHAIKRMSLMNSSISEWPQKFEAPNLQVCILSGMKLGNNVSRLDFLKDATKLKYVDLSRNHFNSETNLLGLEGFNSLRFLELSNNEYLKELPKNIGNLKHLTKLNLEGCPSLKKLPQSISNLESLHELDLSGCESLKELPENIGNLKHLTRLNLSRCTSLEKLPQSISNLESLHELHLSECFRFKELPENIGNLKHLTKLNLEGCASLKKLPQSISNLESLHELDLSGCESLKELPENIGNLKHLTRLNLSRCRSLEKLPQSISNLESLHELYLSECFRFKELPENIGNLKHLTKLDLSTCTSLEKLPESISNFESLHELHLWSCDSLKELPENIGNLKHLRKLDLGQCTSLDKLPESISNLESLHELDLSNCVSLKELPENIGNLKHLTKLDLSKCTSLEKLPQSISNLESLHELHLWRCSSLKELPENIGNLKHLTELNLKGCKSLEKLPQSISELPKSVVQG</sequence>
<evidence type="ECO:0000259" key="4">
    <source>
        <dbReference type="Pfam" id="PF00931"/>
    </source>
</evidence>
<dbReference type="InterPro" id="IPR002182">
    <property type="entry name" value="NB-ARC"/>
</dbReference>
<reference evidence="7 8" key="1">
    <citation type="submission" date="2020-06" db="EMBL/GenBank/DDBJ databases">
        <title>WGS assembly of Ceratodon purpureus strain R40.</title>
        <authorList>
            <person name="Carey S.B."/>
            <person name="Jenkins J."/>
            <person name="Shu S."/>
            <person name="Lovell J.T."/>
            <person name="Sreedasyam A."/>
            <person name="Maumus F."/>
            <person name="Tiley G.P."/>
            <person name="Fernandez-Pozo N."/>
            <person name="Barry K."/>
            <person name="Chen C."/>
            <person name="Wang M."/>
            <person name="Lipzen A."/>
            <person name="Daum C."/>
            <person name="Saski C.A."/>
            <person name="Payton A.C."/>
            <person name="Mcbreen J.C."/>
            <person name="Conrad R.E."/>
            <person name="Kollar L.M."/>
            <person name="Olsson S."/>
            <person name="Huttunen S."/>
            <person name="Landis J.B."/>
            <person name="Wickett N.J."/>
            <person name="Johnson M.G."/>
            <person name="Rensing S.A."/>
            <person name="Grimwood J."/>
            <person name="Schmutz J."/>
            <person name="Mcdaniel S.F."/>
        </authorList>
    </citation>
    <scope>NUCLEOTIDE SEQUENCE [LARGE SCALE GENOMIC DNA]</scope>
    <source>
        <strain evidence="7 8">R40</strain>
    </source>
</reference>
<dbReference type="PANTHER" id="PTHR47186:SF63">
    <property type="entry name" value="C-JID DOMAIN-CONTAINING PROTEIN"/>
    <property type="match status" value="1"/>
</dbReference>